<evidence type="ECO:0000313" key="8">
    <source>
        <dbReference type="Proteomes" id="UP001262410"/>
    </source>
</evidence>
<comment type="similarity">
    <text evidence="2">Belongs to the zinc-containing alcohol dehydrogenase family.</text>
</comment>
<reference evidence="7 8" key="1">
    <citation type="submission" date="2023-07" db="EMBL/GenBank/DDBJ databases">
        <title>Sorghum-associated microbial communities from plants grown in Nebraska, USA.</title>
        <authorList>
            <person name="Schachtman D."/>
        </authorList>
    </citation>
    <scope>NUCLEOTIDE SEQUENCE [LARGE SCALE GENOMIC DNA]</scope>
    <source>
        <strain evidence="7 8">584</strain>
    </source>
</reference>
<dbReference type="GO" id="GO:0000721">
    <property type="term" value="F:(R,R)-butanediol dehydrogenase activity"/>
    <property type="evidence" value="ECO:0007669"/>
    <property type="project" value="UniProtKB-EC"/>
</dbReference>
<evidence type="ECO:0000256" key="1">
    <source>
        <dbReference type="ARBA" id="ARBA00001947"/>
    </source>
</evidence>
<dbReference type="InterPro" id="IPR013149">
    <property type="entry name" value="ADH-like_C"/>
</dbReference>
<evidence type="ECO:0000256" key="3">
    <source>
        <dbReference type="ARBA" id="ARBA00022723"/>
    </source>
</evidence>
<dbReference type="EMBL" id="JAVDPW010000005">
    <property type="protein sequence ID" value="MDR6290832.1"/>
    <property type="molecule type" value="Genomic_DNA"/>
</dbReference>
<dbReference type="Gene3D" id="3.40.50.720">
    <property type="entry name" value="NAD(P)-binding Rossmann-like Domain"/>
    <property type="match status" value="1"/>
</dbReference>
<dbReference type="CDD" id="cd08233">
    <property type="entry name" value="butanediol_DH_like"/>
    <property type="match status" value="1"/>
</dbReference>
<feature type="domain" description="Enoyl reductase (ER)" evidence="6">
    <location>
        <begin position="7"/>
        <end position="353"/>
    </location>
</feature>
<dbReference type="Proteomes" id="UP001262410">
    <property type="component" value="Unassembled WGS sequence"/>
</dbReference>
<protein>
    <submittedName>
        <fullName evidence="7">(R,R)-butanediol dehydrogenase/meso-butanediol dehydrogenase/diacetyl reductase</fullName>
        <ecNumber evidence="7">1.1.1.-</ecNumber>
        <ecNumber evidence="7">1.1.1.303</ecNumber>
        <ecNumber evidence="7">1.1.1.4</ecNumber>
    </submittedName>
</protein>
<dbReference type="InterPro" id="IPR020843">
    <property type="entry name" value="ER"/>
</dbReference>
<evidence type="ECO:0000259" key="6">
    <source>
        <dbReference type="SMART" id="SM00829"/>
    </source>
</evidence>
<organism evidence="7 8">
    <name type="scientific">Inquilinus ginsengisoli</name>
    <dbReference type="NCBI Taxonomy" id="363840"/>
    <lineage>
        <taxon>Bacteria</taxon>
        <taxon>Pseudomonadati</taxon>
        <taxon>Pseudomonadota</taxon>
        <taxon>Alphaproteobacteria</taxon>
        <taxon>Rhodospirillales</taxon>
        <taxon>Rhodospirillaceae</taxon>
        <taxon>Inquilinus</taxon>
    </lineage>
</organism>
<comment type="cofactor">
    <cofactor evidence="1">
        <name>Zn(2+)</name>
        <dbReference type="ChEBI" id="CHEBI:29105"/>
    </cofactor>
</comment>
<evidence type="ECO:0000256" key="5">
    <source>
        <dbReference type="ARBA" id="ARBA00023002"/>
    </source>
</evidence>
<gene>
    <name evidence="7" type="ORF">E9232_003358</name>
</gene>
<evidence type="ECO:0000256" key="4">
    <source>
        <dbReference type="ARBA" id="ARBA00022833"/>
    </source>
</evidence>
<dbReference type="GO" id="GO:0052587">
    <property type="term" value="F:diacetyl reductase ((R)-acetoin forming) (NAD+) activity"/>
    <property type="evidence" value="ECO:0007669"/>
    <property type="project" value="UniProtKB-EC"/>
</dbReference>
<dbReference type="EC" id="1.1.1.-" evidence="7"/>
<keyword evidence="5 7" id="KW-0560">Oxidoreductase</keyword>
<keyword evidence="3" id="KW-0479">Metal-binding</keyword>
<dbReference type="PANTHER" id="PTHR43161:SF23">
    <property type="entry name" value="(R,R)-BUTANEDIOL DEHYDROGENASE-RELATED"/>
    <property type="match status" value="1"/>
</dbReference>
<proteinExistence type="inferred from homology"/>
<comment type="caution">
    <text evidence="7">The sequence shown here is derived from an EMBL/GenBank/DDBJ whole genome shotgun (WGS) entry which is preliminary data.</text>
</comment>
<keyword evidence="4" id="KW-0862">Zinc</keyword>
<dbReference type="EC" id="1.1.1.303" evidence="7"/>
<dbReference type="SUPFAM" id="SSF50129">
    <property type="entry name" value="GroES-like"/>
    <property type="match status" value="1"/>
</dbReference>
<dbReference type="RefSeq" id="WP_309795574.1">
    <property type="nucleotide sequence ID" value="NZ_JAVDPW010000005.1"/>
</dbReference>
<dbReference type="Gene3D" id="3.90.180.10">
    <property type="entry name" value="Medium-chain alcohol dehydrogenases, catalytic domain"/>
    <property type="match status" value="1"/>
</dbReference>
<dbReference type="SMART" id="SM00829">
    <property type="entry name" value="PKS_ER"/>
    <property type="match status" value="1"/>
</dbReference>
<dbReference type="Pfam" id="PF00107">
    <property type="entry name" value="ADH_zinc_N"/>
    <property type="match status" value="1"/>
</dbReference>
<name>A0ABU1JRA1_9PROT</name>
<dbReference type="PANTHER" id="PTHR43161">
    <property type="entry name" value="SORBITOL DEHYDROGENASE"/>
    <property type="match status" value="1"/>
</dbReference>
<keyword evidence="8" id="KW-1185">Reference proteome</keyword>
<dbReference type="InterPro" id="IPR036291">
    <property type="entry name" value="NAD(P)-bd_dom_sf"/>
</dbReference>
<dbReference type="Pfam" id="PF08240">
    <property type="entry name" value="ADH_N"/>
    <property type="match status" value="1"/>
</dbReference>
<evidence type="ECO:0000256" key="2">
    <source>
        <dbReference type="ARBA" id="ARBA00008072"/>
    </source>
</evidence>
<dbReference type="SUPFAM" id="SSF51735">
    <property type="entry name" value="NAD(P)-binding Rossmann-fold domains"/>
    <property type="match status" value="1"/>
</dbReference>
<dbReference type="InterPro" id="IPR013154">
    <property type="entry name" value="ADH-like_N"/>
</dbReference>
<dbReference type="InterPro" id="IPR011032">
    <property type="entry name" value="GroES-like_sf"/>
</dbReference>
<accession>A0ABU1JRA1</accession>
<evidence type="ECO:0000313" key="7">
    <source>
        <dbReference type="EMBL" id="MDR6290832.1"/>
    </source>
</evidence>
<sequence length="359" mass="38147">MKAVRYHTKRDIRVEDVAAPSDRLADDQVLIEPLVCGICGTDLHEYVAGPIVTPAQPHAYSGAVLPQILGHELSARVLDVGRAVTTVKAGDRVSIQPLISPRDDYYGRRGLYHLSEKMACVGLSWAWGGMGERAVVNAYNAIPVPDTVSDIQAAMIEPAAVALYAVDRGGIRSGSTVLVSGLGPIGALVLLAAKASGAALIVVSEPNPNRRALAKSLVPEAHVLDPRAEDVPAFLRVRTEEGVGVDVALECVGAEASLNICAAAVRRRGTVVQVGLHMRPAQIDAMQWALKDITVEATWCYPTTIWPRIAAMIGAGIFPVEKIVTAQIAPERVVADGFEALLDPSGRHMKILVDMKASA</sequence>
<dbReference type="EC" id="1.1.1.4" evidence="7"/>